<dbReference type="Proteomes" id="UP001472677">
    <property type="component" value="Unassembled WGS sequence"/>
</dbReference>
<proteinExistence type="predicted"/>
<protein>
    <submittedName>
        <fullName evidence="1">Uncharacterized protein</fullName>
    </submittedName>
</protein>
<evidence type="ECO:0000313" key="2">
    <source>
        <dbReference type="Proteomes" id="UP001472677"/>
    </source>
</evidence>
<reference evidence="1 2" key="1">
    <citation type="journal article" date="2024" name="G3 (Bethesda)">
        <title>Genome assembly of Hibiscus sabdariffa L. provides insights into metabolisms of medicinal natural products.</title>
        <authorList>
            <person name="Kim T."/>
        </authorList>
    </citation>
    <scope>NUCLEOTIDE SEQUENCE [LARGE SCALE GENOMIC DNA]</scope>
    <source>
        <strain evidence="1">TK-2024</strain>
        <tissue evidence="1">Old leaves</tissue>
    </source>
</reference>
<gene>
    <name evidence="1" type="ORF">V6N12_011778</name>
</gene>
<organism evidence="1 2">
    <name type="scientific">Hibiscus sabdariffa</name>
    <name type="common">roselle</name>
    <dbReference type="NCBI Taxonomy" id="183260"/>
    <lineage>
        <taxon>Eukaryota</taxon>
        <taxon>Viridiplantae</taxon>
        <taxon>Streptophyta</taxon>
        <taxon>Embryophyta</taxon>
        <taxon>Tracheophyta</taxon>
        <taxon>Spermatophyta</taxon>
        <taxon>Magnoliopsida</taxon>
        <taxon>eudicotyledons</taxon>
        <taxon>Gunneridae</taxon>
        <taxon>Pentapetalae</taxon>
        <taxon>rosids</taxon>
        <taxon>malvids</taxon>
        <taxon>Malvales</taxon>
        <taxon>Malvaceae</taxon>
        <taxon>Malvoideae</taxon>
        <taxon>Hibiscus</taxon>
    </lineage>
</organism>
<keyword evidence="2" id="KW-1185">Reference proteome</keyword>
<sequence>MDLSGGRGDSGTLSTLLDQSWVRPLIFSLNLVHERWGWRNDYRVLLGTGRGIEWSGWCISRLLNDWWPEMKRGRGELQRSREKSEEDEVGELKTIKGCFKCNIYGENDMVNGNKDGMVSTNSLGADELNGSVNGNIGKVSVSTGTPEVFTPHNDNANLNENVGINVVHVDINDNVEFIEGE</sequence>
<dbReference type="EMBL" id="JBBPBM010000086">
    <property type="protein sequence ID" value="KAK8510413.1"/>
    <property type="molecule type" value="Genomic_DNA"/>
</dbReference>
<name>A0ABR2BTS5_9ROSI</name>
<comment type="caution">
    <text evidence="1">The sequence shown here is derived from an EMBL/GenBank/DDBJ whole genome shotgun (WGS) entry which is preliminary data.</text>
</comment>
<evidence type="ECO:0000313" key="1">
    <source>
        <dbReference type="EMBL" id="KAK8510413.1"/>
    </source>
</evidence>
<accession>A0ABR2BTS5</accession>